<dbReference type="Proteomes" id="UP000078529">
    <property type="component" value="Unassembled WGS sequence"/>
</dbReference>
<comment type="pathway">
    <text evidence="1 5">Cofactor biosynthesis; molybdopterin biosynthesis.</text>
</comment>
<dbReference type="GO" id="GO:0005829">
    <property type="term" value="C:cytosol"/>
    <property type="evidence" value="ECO:0007669"/>
    <property type="project" value="TreeGrafter"/>
</dbReference>
<dbReference type="PATRIC" id="fig|401562.4.peg.2594"/>
<dbReference type="PIRSF" id="PIRSF006443">
    <property type="entry name" value="MoaB"/>
    <property type="match status" value="1"/>
</dbReference>
<dbReference type="RefSeq" id="WP_058600884.1">
    <property type="nucleotide sequence ID" value="NZ_LDQA01000028.1"/>
</dbReference>
<dbReference type="Pfam" id="PF00994">
    <property type="entry name" value="MoCF_biosynth"/>
    <property type="match status" value="1"/>
</dbReference>
<comment type="function">
    <text evidence="5">May be involved in the biosynthesis of molybdopterin.</text>
</comment>
<evidence type="ECO:0000259" key="6">
    <source>
        <dbReference type="SMART" id="SM00852"/>
    </source>
</evidence>
<feature type="domain" description="MoaB/Mog" evidence="6">
    <location>
        <begin position="14"/>
        <end position="158"/>
    </location>
</feature>
<evidence type="ECO:0000256" key="3">
    <source>
        <dbReference type="ARBA" id="ARBA00015262"/>
    </source>
</evidence>
<keyword evidence="4 5" id="KW-0501">Molybdenum cofactor biosynthesis</keyword>
<dbReference type="Gene3D" id="3.40.980.10">
    <property type="entry name" value="MoaB/Mog-like domain"/>
    <property type="match status" value="1"/>
</dbReference>
<dbReference type="InterPro" id="IPR008284">
    <property type="entry name" value="MoCF_biosynth_CS"/>
</dbReference>
<dbReference type="PROSITE" id="PS01078">
    <property type="entry name" value="MOCF_BIOSYNTHESIS_1"/>
    <property type="match status" value="1"/>
</dbReference>
<dbReference type="CDD" id="cd00886">
    <property type="entry name" value="MogA_MoaB"/>
    <property type="match status" value="1"/>
</dbReference>
<proteinExistence type="inferred from homology"/>
<sequence>MTSPDREFLPLGIAILTVSDTRTLADDKSGDTLVARLEEAGHRLAARAIVPDDRDAIRDTVLGWSRDTQVDVVITTGGTGFTGRDVTPEALEPIFEKRMDGFSAVFHRVSFEKIGVSTIQSRATGGVVNATFVFVLPGSPGACRDAWDHILKAQLDYRHKPCNFVEIMPRLDEHLRRKGGASA</sequence>
<dbReference type="UniPathway" id="UPA00344"/>
<dbReference type="InterPro" id="IPR012245">
    <property type="entry name" value="MoaB"/>
</dbReference>
<evidence type="ECO:0000256" key="5">
    <source>
        <dbReference type="PIRNR" id="PIRNR006443"/>
    </source>
</evidence>
<name>A0A175RP88_9HYPH</name>
<comment type="similarity">
    <text evidence="2 5">Belongs to the MoaB/Mog family.</text>
</comment>
<dbReference type="InterPro" id="IPR036425">
    <property type="entry name" value="MoaB/Mog-like_dom_sf"/>
</dbReference>
<dbReference type="PANTHER" id="PTHR43232:SF2">
    <property type="entry name" value="MOLYBDENUM COFACTOR BIOSYNTHESIS PROTEIN B"/>
    <property type="match status" value="1"/>
</dbReference>
<dbReference type="NCBIfam" id="TIGR00177">
    <property type="entry name" value="molyb_syn"/>
    <property type="match status" value="1"/>
</dbReference>
<evidence type="ECO:0000313" key="8">
    <source>
        <dbReference type="Proteomes" id="UP000078529"/>
    </source>
</evidence>
<reference evidence="7 8" key="1">
    <citation type="journal article" date="2016" name="Front. Microbiol.">
        <title>Genomic Resource of Rice Seed Associated Bacteria.</title>
        <authorList>
            <person name="Midha S."/>
            <person name="Bansal K."/>
            <person name="Sharma S."/>
            <person name="Kumar N."/>
            <person name="Patil P.P."/>
            <person name="Chaudhry V."/>
            <person name="Patil P.B."/>
        </authorList>
    </citation>
    <scope>NUCLEOTIDE SEQUENCE [LARGE SCALE GENOMIC DNA]</scope>
    <source>
        <strain evidence="7 8">NS365</strain>
    </source>
</reference>
<dbReference type="GO" id="GO:0006777">
    <property type="term" value="P:Mo-molybdopterin cofactor biosynthetic process"/>
    <property type="evidence" value="ECO:0007669"/>
    <property type="project" value="UniProtKB-UniRule"/>
</dbReference>
<dbReference type="SUPFAM" id="SSF53218">
    <property type="entry name" value="Molybdenum cofactor biosynthesis proteins"/>
    <property type="match status" value="1"/>
</dbReference>
<dbReference type="PANTHER" id="PTHR43232">
    <property type="entry name" value="MOLYBDENUM COFACTOR BIOSYNTHESIS PROTEIN B"/>
    <property type="match status" value="1"/>
</dbReference>
<dbReference type="AlphaFoldDB" id="A0A175RP88"/>
<evidence type="ECO:0000256" key="1">
    <source>
        <dbReference type="ARBA" id="ARBA00005046"/>
    </source>
</evidence>
<dbReference type="SMART" id="SM00852">
    <property type="entry name" value="MoCF_biosynth"/>
    <property type="match status" value="1"/>
</dbReference>
<dbReference type="InterPro" id="IPR013484">
    <property type="entry name" value="MoaB_proteobac"/>
</dbReference>
<dbReference type="EMBL" id="LDQA01000028">
    <property type="protein sequence ID" value="KTR05118.1"/>
    <property type="molecule type" value="Genomic_DNA"/>
</dbReference>
<evidence type="ECO:0000313" key="7">
    <source>
        <dbReference type="EMBL" id="KTR05118.1"/>
    </source>
</evidence>
<evidence type="ECO:0000256" key="2">
    <source>
        <dbReference type="ARBA" id="ARBA00006112"/>
    </source>
</evidence>
<comment type="caution">
    <text evidence="7">The sequence shown here is derived from an EMBL/GenBank/DDBJ whole genome shotgun (WGS) entry which is preliminary data.</text>
</comment>
<keyword evidence="8" id="KW-1185">Reference proteome</keyword>
<evidence type="ECO:0000256" key="4">
    <source>
        <dbReference type="ARBA" id="ARBA00023150"/>
    </source>
</evidence>
<accession>A0A175RP88</accession>
<protein>
    <recommendedName>
        <fullName evidence="3 5">Molybdenum cofactor biosynthesis protein B</fullName>
    </recommendedName>
</protein>
<dbReference type="InterPro" id="IPR001453">
    <property type="entry name" value="MoaB/Mog_dom"/>
</dbReference>
<dbReference type="NCBIfam" id="TIGR02667">
    <property type="entry name" value="moaB_proteo"/>
    <property type="match status" value="1"/>
</dbReference>
<organism evidence="7 8">
    <name type="scientific">Aureimonas ureilytica</name>
    <dbReference type="NCBI Taxonomy" id="401562"/>
    <lineage>
        <taxon>Bacteria</taxon>
        <taxon>Pseudomonadati</taxon>
        <taxon>Pseudomonadota</taxon>
        <taxon>Alphaproteobacteria</taxon>
        <taxon>Hyphomicrobiales</taxon>
        <taxon>Aurantimonadaceae</taxon>
        <taxon>Aureimonas</taxon>
    </lineage>
</organism>
<gene>
    <name evidence="7" type="ORF">NS365_14030</name>
</gene>